<keyword evidence="1" id="KW-1133">Transmembrane helix</keyword>
<proteinExistence type="predicted"/>
<comment type="caution">
    <text evidence="2">The sequence shown here is derived from an EMBL/GenBank/DDBJ whole genome shotgun (WGS) entry which is preliminary data.</text>
</comment>
<protein>
    <submittedName>
        <fullName evidence="2">Uncharacterized protein</fullName>
    </submittedName>
</protein>
<evidence type="ECO:0000256" key="1">
    <source>
        <dbReference type="SAM" id="Phobius"/>
    </source>
</evidence>
<gene>
    <name evidence="2" type="ORF">PV666_34355</name>
</gene>
<feature type="transmembrane region" description="Helical" evidence="1">
    <location>
        <begin position="60"/>
        <end position="83"/>
    </location>
</feature>
<accession>A0ABU4M4F6</accession>
<evidence type="ECO:0000313" key="2">
    <source>
        <dbReference type="EMBL" id="MDX3022924.1"/>
    </source>
</evidence>
<evidence type="ECO:0000313" key="3">
    <source>
        <dbReference type="Proteomes" id="UP001272987"/>
    </source>
</evidence>
<dbReference type="RefSeq" id="WP_319167059.1">
    <property type="nucleotide sequence ID" value="NZ_JARAWP010000023.1"/>
</dbReference>
<name>A0ABU4M4F6_9ACTN</name>
<keyword evidence="1" id="KW-0472">Membrane</keyword>
<keyword evidence="3" id="KW-1185">Reference proteome</keyword>
<dbReference type="EMBL" id="JARAWP010000023">
    <property type="protein sequence ID" value="MDX3022924.1"/>
    <property type="molecule type" value="Genomic_DNA"/>
</dbReference>
<keyword evidence="1" id="KW-0812">Transmembrane</keyword>
<sequence>MKLRWRRTAPLDHAELTQMLPAPGSFDFAPGRQDLIEDYLMQALHYQQDTAPSRRTRRRLAYAAAPVALVALAGGAVAATSLLGSSPASEPGTVRCYSAASLDSPYTDTAMAQTTGQISPTDISATVTAAIRTCTSLWDAAVIQPGKIGTPAAAGQDPGTTPALIACVLENGVAAVLPGKGCQDLGLAQLADKT</sequence>
<dbReference type="Proteomes" id="UP001272987">
    <property type="component" value="Unassembled WGS sequence"/>
</dbReference>
<organism evidence="2 3">
    <name type="scientific">Streptomyces acidiscabies</name>
    <dbReference type="NCBI Taxonomy" id="42234"/>
    <lineage>
        <taxon>Bacteria</taxon>
        <taxon>Bacillati</taxon>
        <taxon>Actinomycetota</taxon>
        <taxon>Actinomycetes</taxon>
        <taxon>Kitasatosporales</taxon>
        <taxon>Streptomycetaceae</taxon>
        <taxon>Streptomyces</taxon>
    </lineage>
</organism>
<reference evidence="2 3" key="1">
    <citation type="journal article" date="2023" name="Microb. Genom.">
        <title>Mesoterricola silvestris gen. nov., sp. nov., Mesoterricola sediminis sp. nov., Geothrix oryzae sp. nov., Geothrix edaphica sp. nov., Geothrix rubra sp. nov., and Geothrix limicola sp. nov., six novel members of Acidobacteriota isolated from soils.</title>
        <authorList>
            <person name="Weisberg A.J."/>
            <person name="Pearce E."/>
            <person name="Kramer C.G."/>
            <person name="Chang J.H."/>
            <person name="Clarke C.R."/>
        </authorList>
    </citation>
    <scope>NUCLEOTIDE SEQUENCE [LARGE SCALE GENOMIC DNA]</scope>
    <source>
        <strain evidence="2 3">NB05-1H</strain>
    </source>
</reference>